<feature type="compositionally biased region" description="Low complexity" evidence="1">
    <location>
        <begin position="173"/>
        <end position="205"/>
    </location>
</feature>
<dbReference type="EMBL" id="MU802107">
    <property type="protein sequence ID" value="KAJ3981564.1"/>
    <property type="molecule type" value="Genomic_DNA"/>
</dbReference>
<feature type="region of interest" description="Disordered" evidence="1">
    <location>
        <begin position="173"/>
        <end position="221"/>
    </location>
</feature>
<comment type="caution">
    <text evidence="2">The sequence shown here is derived from an EMBL/GenBank/DDBJ whole genome shotgun (WGS) entry which is preliminary data.</text>
</comment>
<proteinExistence type="predicted"/>
<name>A0AA38UPV1_9AGAR</name>
<evidence type="ECO:0000313" key="2">
    <source>
        <dbReference type="EMBL" id="KAJ3981564.1"/>
    </source>
</evidence>
<gene>
    <name evidence="2" type="ORF">F5890DRAFT_1476841</name>
</gene>
<dbReference type="Proteomes" id="UP001163850">
    <property type="component" value="Unassembled WGS sequence"/>
</dbReference>
<evidence type="ECO:0000256" key="1">
    <source>
        <dbReference type="SAM" id="MobiDB-lite"/>
    </source>
</evidence>
<protein>
    <submittedName>
        <fullName evidence="2">Uncharacterized protein</fullName>
    </submittedName>
</protein>
<reference evidence="2" key="1">
    <citation type="submission" date="2022-08" db="EMBL/GenBank/DDBJ databases">
        <authorList>
            <consortium name="DOE Joint Genome Institute"/>
            <person name="Min B."/>
            <person name="Riley R."/>
            <person name="Sierra-Patev S."/>
            <person name="Naranjo-Ortiz M."/>
            <person name="Looney B."/>
            <person name="Konkel Z."/>
            <person name="Slot J.C."/>
            <person name="Sakamoto Y."/>
            <person name="Steenwyk J.L."/>
            <person name="Rokas A."/>
            <person name="Carro J."/>
            <person name="Camarero S."/>
            <person name="Ferreira P."/>
            <person name="Molpeceres G."/>
            <person name="Ruiz-Duenas F.J."/>
            <person name="Serrano A."/>
            <person name="Henrissat B."/>
            <person name="Drula E."/>
            <person name="Hughes K.W."/>
            <person name="Mata J.L."/>
            <person name="Ishikawa N.K."/>
            <person name="Vargas-Isla R."/>
            <person name="Ushijima S."/>
            <person name="Smith C.A."/>
            <person name="Ahrendt S."/>
            <person name="Andreopoulos W."/>
            <person name="He G."/>
            <person name="Labutti K."/>
            <person name="Lipzen A."/>
            <person name="Ng V."/>
            <person name="Sandor L."/>
            <person name="Barry K."/>
            <person name="Martinez A.T."/>
            <person name="Xiao Y."/>
            <person name="Gibbons J.G."/>
            <person name="Terashima K."/>
            <person name="Hibbett D.S."/>
            <person name="Grigoriev I.V."/>
        </authorList>
    </citation>
    <scope>NUCLEOTIDE SEQUENCE</scope>
    <source>
        <strain evidence="2">TFB7829</strain>
    </source>
</reference>
<evidence type="ECO:0000313" key="3">
    <source>
        <dbReference type="Proteomes" id="UP001163850"/>
    </source>
</evidence>
<organism evidence="2 3">
    <name type="scientific">Lentinula detonsa</name>
    <dbReference type="NCBI Taxonomy" id="2804962"/>
    <lineage>
        <taxon>Eukaryota</taxon>
        <taxon>Fungi</taxon>
        <taxon>Dikarya</taxon>
        <taxon>Basidiomycota</taxon>
        <taxon>Agaricomycotina</taxon>
        <taxon>Agaricomycetes</taxon>
        <taxon>Agaricomycetidae</taxon>
        <taxon>Agaricales</taxon>
        <taxon>Marasmiineae</taxon>
        <taxon>Omphalotaceae</taxon>
        <taxon>Lentinula</taxon>
    </lineage>
</organism>
<dbReference type="AlphaFoldDB" id="A0AA38UPV1"/>
<sequence length="280" mass="31769">NWQRRRLHNPRPRKEWSNEELDKLYDYMLGEAADARFEKLQVASNKIWKEVAAAKIFDGWTATQLQAKWESSLATFKKLYAFRTFTGCGADADDYDWDDEEAVQLTFLILTIKAVISRLWVKHQWYDLFVKRYHDNPRIVQEVPRSSADALSDFDPVTPDAENDDVEIINTPQTSASTQATANSTLLPVPSSSSLSRTSSSELTPQSRTQNKGKGRSRVKDDRLSGLTTYFEAKAEVDKGVLKLREKEANYKKLSEAYEKAANILDNPDKGCKQGHGAVL</sequence>
<feature type="non-terminal residue" evidence="2">
    <location>
        <position position="1"/>
    </location>
</feature>
<accession>A0AA38UPV1</accession>